<accession>B8M8D6</accession>
<dbReference type="InterPro" id="IPR036291">
    <property type="entry name" value="NAD(P)-bd_dom_sf"/>
</dbReference>
<sequence length="320" mass="35069">MIANEPKSLGCIYKSFGLWKKNHAIKEMKQHGTFQPPRVPQSQTKPGLETNMQPASESTKLEDADGFFEYVGSGKLKDKSVLITGGDSGIGRAVAVLMAREGADVTIAHLPEEQEDAEDTKKMVEAEKRSCFLFAGDLTDHENCRRVVDEHYRSYGSLNILVNNASKQYMCKTLTDIDLNTVESVFRSNILQMFAVTKYALTYMKQGDTIINTTSVVTFRGSASMVDYAATKGAIVGFTRSLATQLIPKGIRVNAVAPGAIYTPIQPDTRPAKQMEGWHSKSPLGRPGQPSEVAPTFVFLASPEASLYCELSAISCYVFS</sequence>
<dbReference type="PRINTS" id="PR00080">
    <property type="entry name" value="SDRFAMILY"/>
</dbReference>
<dbReference type="PRINTS" id="PR00081">
    <property type="entry name" value="GDHRDH"/>
</dbReference>
<name>B8M8D6_TALSN</name>
<dbReference type="InParanoid" id="B8M8D6"/>
<keyword evidence="2" id="KW-0521">NADP</keyword>
<dbReference type="VEuPathDB" id="FungiDB:TSTA_036720"/>
<dbReference type="PhylomeDB" id="B8M8D6"/>
<feature type="region of interest" description="Disordered" evidence="4">
    <location>
        <begin position="31"/>
        <end position="58"/>
    </location>
</feature>
<evidence type="ECO:0000256" key="2">
    <source>
        <dbReference type="ARBA" id="ARBA00022857"/>
    </source>
</evidence>
<keyword evidence="3" id="KW-0560">Oxidoreductase</keyword>
<dbReference type="SUPFAM" id="SSF51735">
    <property type="entry name" value="NAD(P)-binding Rossmann-fold domains"/>
    <property type="match status" value="1"/>
</dbReference>
<reference evidence="6" key="1">
    <citation type="journal article" date="2015" name="Genome Announc.">
        <title>Genome sequence of the AIDS-associated pathogen Penicillium marneffei (ATCC18224) and its near taxonomic relative Talaromyces stipitatus (ATCC10500).</title>
        <authorList>
            <person name="Nierman W.C."/>
            <person name="Fedorova-Abrams N.D."/>
            <person name="Andrianopoulos A."/>
        </authorList>
    </citation>
    <scope>NUCLEOTIDE SEQUENCE [LARGE SCALE GENOMIC DNA]</scope>
    <source>
        <strain evidence="6">ATCC 10500 / CBS 375.48 / QM 6759 / NRRL 1006</strain>
    </source>
</reference>
<dbReference type="STRING" id="441959.B8M8D6"/>
<comment type="similarity">
    <text evidence="1">Belongs to the short-chain dehydrogenases/reductases (SDR) family.</text>
</comment>
<feature type="compositionally biased region" description="Polar residues" evidence="4">
    <location>
        <begin position="40"/>
        <end position="58"/>
    </location>
</feature>
<evidence type="ECO:0000313" key="6">
    <source>
        <dbReference type="Proteomes" id="UP000001745"/>
    </source>
</evidence>
<protein>
    <submittedName>
        <fullName evidence="5">Oxidoreductase, short-chain dehydrogenase/reductase family</fullName>
    </submittedName>
</protein>
<evidence type="ECO:0000256" key="3">
    <source>
        <dbReference type="ARBA" id="ARBA00023002"/>
    </source>
</evidence>
<dbReference type="eggNOG" id="KOG0725">
    <property type="taxonomic scope" value="Eukaryota"/>
</dbReference>
<dbReference type="PANTHER" id="PTHR48107:SF16">
    <property type="entry name" value="NADPH-DEPENDENT ALDEHYDE REDUCTASE 1, CHLOROPLASTIC"/>
    <property type="match status" value="1"/>
</dbReference>
<dbReference type="FunFam" id="3.40.50.720:FF:000084">
    <property type="entry name" value="Short-chain dehydrogenase reductase"/>
    <property type="match status" value="1"/>
</dbReference>
<keyword evidence="6" id="KW-1185">Reference proteome</keyword>
<evidence type="ECO:0000313" key="5">
    <source>
        <dbReference type="EMBL" id="EED20449.1"/>
    </source>
</evidence>
<dbReference type="Pfam" id="PF13561">
    <property type="entry name" value="adh_short_C2"/>
    <property type="match status" value="1"/>
</dbReference>
<dbReference type="Gene3D" id="3.40.50.720">
    <property type="entry name" value="NAD(P)-binding Rossmann-like Domain"/>
    <property type="match status" value="1"/>
</dbReference>
<dbReference type="RefSeq" id="XP_002480883.1">
    <property type="nucleotide sequence ID" value="XM_002480838.1"/>
</dbReference>
<proteinExistence type="inferred from homology"/>
<dbReference type="GO" id="GO:0016614">
    <property type="term" value="F:oxidoreductase activity, acting on CH-OH group of donors"/>
    <property type="evidence" value="ECO:0007669"/>
    <property type="project" value="UniProtKB-ARBA"/>
</dbReference>
<dbReference type="PANTHER" id="PTHR48107">
    <property type="entry name" value="NADPH-DEPENDENT ALDEHYDE REDUCTASE-LIKE PROTEIN, CHLOROPLASTIC-RELATED"/>
    <property type="match status" value="1"/>
</dbReference>
<dbReference type="InterPro" id="IPR002347">
    <property type="entry name" value="SDR_fam"/>
</dbReference>
<evidence type="ECO:0000256" key="1">
    <source>
        <dbReference type="ARBA" id="ARBA00006484"/>
    </source>
</evidence>
<organism evidence="5 6">
    <name type="scientific">Talaromyces stipitatus (strain ATCC 10500 / CBS 375.48 / QM 6759 / NRRL 1006)</name>
    <name type="common">Penicillium stipitatum</name>
    <dbReference type="NCBI Taxonomy" id="441959"/>
    <lineage>
        <taxon>Eukaryota</taxon>
        <taxon>Fungi</taxon>
        <taxon>Dikarya</taxon>
        <taxon>Ascomycota</taxon>
        <taxon>Pezizomycotina</taxon>
        <taxon>Eurotiomycetes</taxon>
        <taxon>Eurotiomycetidae</taxon>
        <taxon>Eurotiales</taxon>
        <taxon>Trichocomaceae</taxon>
        <taxon>Talaromyces</taxon>
        <taxon>Talaromyces sect. Talaromyces</taxon>
    </lineage>
</organism>
<dbReference type="InterPro" id="IPR020904">
    <property type="entry name" value="Sc_DH/Rdtase_CS"/>
</dbReference>
<dbReference type="EMBL" id="EQ962654">
    <property type="protein sequence ID" value="EED20449.1"/>
    <property type="molecule type" value="Genomic_DNA"/>
</dbReference>
<dbReference type="OrthoDB" id="47007at2759"/>
<dbReference type="AlphaFoldDB" id="B8M8D6"/>
<dbReference type="Proteomes" id="UP000001745">
    <property type="component" value="Unassembled WGS sequence"/>
</dbReference>
<gene>
    <name evidence="5" type="ORF">TSTA_036720</name>
</gene>
<dbReference type="PROSITE" id="PS00061">
    <property type="entry name" value="ADH_SHORT"/>
    <property type="match status" value="1"/>
</dbReference>
<evidence type="ECO:0000256" key="4">
    <source>
        <dbReference type="SAM" id="MobiDB-lite"/>
    </source>
</evidence>
<dbReference type="GeneID" id="8100518"/>